<evidence type="ECO:0000313" key="1">
    <source>
        <dbReference type="EMBL" id="KDR69763.1"/>
    </source>
</evidence>
<sequence>MTDYYSSWIEVNWTSEPNPSLIAASPVPRFPLRLPFPLVQPQSQPPIGVERWQSMVRVRPVRTSPPIRPTTTTFTPAALPLGLGFDSGLVCLHLLHLDRR</sequence>
<evidence type="ECO:0000313" key="2">
    <source>
        <dbReference type="Proteomes" id="UP000027222"/>
    </source>
</evidence>
<organism evidence="1 2">
    <name type="scientific">Galerina marginata (strain CBS 339.88)</name>
    <dbReference type="NCBI Taxonomy" id="685588"/>
    <lineage>
        <taxon>Eukaryota</taxon>
        <taxon>Fungi</taxon>
        <taxon>Dikarya</taxon>
        <taxon>Basidiomycota</taxon>
        <taxon>Agaricomycotina</taxon>
        <taxon>Agaricomycetes</taxon>
        <taxon>Agaricomycetidae</taxon>
        <taxon>Agaricales</taxon>
        <taxon>Agaricineae</taxon>
        <taxon>Strophariaceae</taxon>
        <taxon>Galerina</taxon>
    </lineage>
</organism>
<dbReference type="Proteomes" id="UP000027222">
    <property type="component" value="Unassembled WGS sequence"/>
</dbReference>
<dbReference type="EMBL" id="KL142400">
    <property type="protein sequence ID" value="KDR69763.1"/>
    <property type="molecule type" value="Genomic_DNA"/>
</dbReference>
<reference evidence="2" key="1">
    <citation type="journal article" date="2014" name="Proc. Natl. Acad. Sci. U.S.A.">
        <title>Extensive sampling of basidiomycete genomes demonstrates inadequacy of the white-rot/brown-rot paradigm for wood decay fungi.</title>
        <authorList>
            <person name="Riley R."/>
            <person name="Salamov A.A."/>
            <person name="Brown D.W."/>
            <person name="Nagy L.G."/>
            <person name="Floudas D."/>
            <person name="Held B.W."/>
            <person name="Levasseur A."/>
            <person name="Lombard V."/>
            <person name="Morin E."/>
            <person name="Otillar R."/>
            <person name="Lindquist E.A."/>
            <person name="Sun H."/>
            <person name="LaButti K.M."/>
            <person name="Schmutz J."/>
            <person name="Jabbour D."/>
            <person name="Luo H."/>
            <person name="Baker S.E."/>
            <person name="Pisabarro A.G."/>
            <person name="Walton J.D."/>
            <person name="Blanchette R.A."/>
            <person name="Henrissat B."/>
            <person name="Martin F."/>
            <person name="Cullen D."/>
            <person name="Hibbett D.S."/>
            <person name="Grigoriev I.V."/>
        </authorList>
    </citation>
    <scope>NUCLEOTIDE SEQUENCE [LARGE SCALE GENOMIC DNA]</scope>
    <source>
        <strain evidence="2">CBS 339.88</strain>
    </source>
</reference>
<keyword evidence="2" id="KW-1185">Reference proteome</keyword>
<gene>
    <name evidence="1" type="ORF">GALMADRAFT_907860</name>
</gene>
<proteinExistence type="predicted"/>
<dbReference type="HOGENOM" id="CLU_2306363_0_0_1"/>
<accession>A0A067SSL0</accession>
<dbReference type="AlphaFoldDB" id="A0A067SSL0"/>
<protein>
    <submittedName>
        <fullName evidence="1">Uncharacterized protein</fullName>
    </submittedName>
</protein>
<name>A0A067SSL0_GALM3</name>